<evidence type="ECO:0000313" key="2">
    <source>
        <dbReference type="EMBL" id="KIS66296.1"/>
    </source>
</evidence>
<feature type="signal peptide" evidence="1">
    <location>
        <begin position="1"/>
        <end position="19"/>
    </location>
</feature>
<accession>A0A0D1DQN8</accession>
<gene>
    <name evidence="2" type="ORF">UMAG_12302</name>
</gene>
<dbReference type="AlphaFoldDB" id="A0A0D1DQN8"/>
<dbReference type="STRING" id="237631.A0A0D1DQN8"/>
<dbReference type="Proteomes" id="UP000000561">
    <property type="component" value="Chromosome 19"/>
</dbReference>
<protein>
    <submittedName>
        <fullName evidence="2">Uncharacterized protein</fullName>
    </submittedName>
</protein>
<organism evidence="2 3">
    <name type="scientific">Mycosarcoma maydis</name>
    <name type="common">Corn smut fungus</name>
    <name type="synonym">Ustilago maydis</name>
    <dbReference type="NCBI Taxonomy" id="5270"/>
    <lineage>
        <taxon>Eukaryota</taxon>
        <taxon>Fungi</taxon>
        <taxon>Dikarya</taxon>
        <taxon>Basidiomycota</taxon>
        <taxon>Ustilaginomycotina</taxon>
        <taxon>Ustilaginomycetes</taxon>
        <taxon>Ustilaginales</taxon>
        <taxon>Ustilaginaceae</taxon>
        <taxon>Mycosarcoma</taxon>
    </lineage>
</organism>
<dbReference type="KEGG" id="uma:UMAG_12302"/>
<dbReference type="EMBL" id="CM003158">
    <property type="protein sequence ID" value="KIS66296.1"/>
    <property type="molecule type" value="Genomic_DNA"/>
</dbReference>
<dbReference type="GeneID" id="23568047"/>
<reference evidence="2 3" key="1">
    <citation type="journal article" date="2006" name="Nature">
        <title>Insights from the genome of the biotrophic fungal plant pathogen Ustilago maydis.</title>
        <authorList>
            <person name="Kamper J."/>
            <person name="Kahmann R."/>
            <person name="Bolker M."/>
            <person name="Ma L.J."/>
            <person name="Brefort T."/>
            <person name="Saville B.J."/>
            <person name="Banuett F."/>
            <person name="Kronstad J.W."/>
            <person name="Gold S.E."/>
            <person name="Muller O."/>
            <person name="Perlin M.H."/>
            <person name="Wosten H.A."/>
            <person name="de Vries R."/>
            <person name="Ruiz-Herrera J."/>
            <person name="Reynaga-Pena C.G."/>
            <person name="Snetselaar K."/>
            <person name="McCann M."/>
            <person name="Perez-Martin J."/>
            <person name="Feldbrugge M."/>
            <person name="Basse C.W."/>
            <person name="Steinberg G."/>
            <person name="Ibeas J.I."/>
            <person name="Holloman W."/>
            <person name="Guzman P."/>
            <person name="Farman M."/>
            <person name="Stajich J.E."/>
            <person name="Sentandreu R."/>
            <person name="Gonzalez-Prieto J.M."/>
            <person name="Kennell J.C."/>
            <person name="Molina L."/>
            <person name="Schirawski J."/>
            <person name="Mendoza-Mendoza A."/>
            <person name="Greilinger D."/>
            <person name="Munch K."/>
            <person name="Rossel N."/>
            <person name="Scherer M."/>
            <person name="Vranes M."/>
            <person name="Ladendorf O."/>
            <person name="Vincon V."/>
            <person name="Fuchs U."/>
            <person name="Sandrock B."/>
            <person name="Meng S."/>
            <person name="Ho E.C."/>
            <person name="Cahill M.J."/>
            <person name="Boyce K.J."/>
            <person name="Klose J."/>
            <person name="Klosterman S.J."/>
            <person name="Deelstra H.J."/>
            <person name="Ortiz-Castellanos L."/>
            <person name="Li W."/>
            <person name="Sanchez-Alonso P."/>
            <person name="Schreier P.H."/>
            <person name="Hauser-Hahn I."/>
            <person name="Vaupel M."/>
            <person name="Koopmann E."/>
            <person name="Friedrich G."/>
            <person name="Voss H."/>
            <person name="Schluter T."/>
            <person name="Margolis J."/>
            <person name="Platt D."/>
            <person name="Swimmer C."/>
            <person name="Gnirke A."/>
            <person name="Chen F."/>
            <person name="Vysotskaia V."/>
            <person name="Mannhaupt G."/>
            <person name="Guldener U."/>
            <person name="Munsterkotter M."/>
            <person name="Haase D."/>
            <person name="Oesterheld M."/>
            <person name="Mewes H.W."/>
            <person name="Mauceli E.W."/>
            <person name="DeCaprio D."/>
            <person name="Wade C.M."/>
            <person name="Butler J."/>
            <person name="Young S."/>
            <person name="Jaffe D.B."/>
            <person name="Calvo S."/>
            <person name="Nusbaum C."/>
            <person name="Galagan J."/>
            <person name="Birren B.W."/>
        </authorList>
    </citation>
    <scope>NUCLEOTIDE SEQUENCE [LARGE SCALE GENOMIC DNA]</scope>
    <source>
        <strain evidence="3">DSM 14603 / FGSC 9021 / UM521</strain>
    </source>
</reference>
<keyword evidence="1" id="KW-0732">Signal</keyword>
<dbReference type="VEuPathDB" id="FungiDB:UMAG_12302"/>
<keyword evidence="3" id="KW-1185">Reference proteome</keyword>
<evidence type="ECO:0000313" key="3">
    <source>
        <dbReference type="Proteomes" id="UP000000561"/>
    </source>
</evidence>
<dbReference type="RefSeq" id="XP_011392169.1">
    <property type="nucleotide sequence ID" value="XM_011393867.1"/>
</dbReference>
<evidence type="ECO:0000256" key="1">
    <source>
        <dbReference type="SAM" id="SignalP"/>
    </source>
</evidence>
<dbReference type="InParanoid" id="A0A0D1DQN8"/>
<dbReference type="OrthoDB" id="10428691at2759"/>
<proteinExistence type="predicted"/>
<feature type="chain" id="PRO_5002229256" evidence="1">
    <location>
        <begin position="20"/>
        <end position="184"/>
    </location>
</feature>
<sequence length="184" mass="21002">MKILSLLLFALSATLSVIATRYTNVFNLYNSETPHESPAARLPDHLNNEWWLHVQSQSYPPNAMDHDTLRRDLSSDINHRRFLYLGHTAWGRPDMVLAVPLQNGANADRTHTWAILSVHKSENPKRPPYFFVHNYVKVSDGRATLARLAQAYGPQNGVLEHGQALTLEEVFDELKMLQPADWPH</sequence>
<name>A0A0D1DQN8_MYCMD</name>